<gene>
    <name evidence="2" type="ORF">OS493_015608</name>
</gene>
<reference evidence="2" key="1">
    <citation type="submission" date="2023-01" db="EMBL/GenBank/DDBJ databases">
        <title>Genome assembly of the deep-sea coral Lophelia pertusa.</title>
        <authorList>
            <person name="Herrera S."/>
            <person name="Cordes E."/>
        </authorList>
    </citation>
    <scope>NUCLEOTIDE SEQUENCE</scope>
    <source>
        <strain evidence="2">USNM1676648</strain>
        <tissue evidence="2">Polyp</tissue>
    </source>
</reference>
<evidence type="ECO:0000256" key="1">
    <source>
        <dbReference type="SAM" id="MobiDB-lite"/>
    </source>
</evidence>
<dbReference type="OrthoDB" id="10678699at2759"/>
<protein>
    <submittedName>
        <fullName evidence="2">Uncharacterized protein</fullName>
    </submittedName>
</protein>
<accession>A0A9X0CKS0</accession>
<dbReference type="AlphaFoldDB" id="A0A9X0CKS0"/>
<organism evidence="2 3">
    <name type="scientific">Desmophyllum pertusum</name>
    <dbReference type="NCBI Taxonomy" id="174260"/>
    <lineage>
        <taxon>Eukaryota</taxon>
        <taxon>Metazoa</taxon>
        <taxon>Cnidaria</taxon>
        <taxon>Anthozoa</taxon>
        <taxon>Hexacorallia</taxon>
        <taxon>Scleractinia</taxon>
        <taxon>Caryophylliina</taxon>
        <taxon>Caryophylliidae</taxon>
        <taxon>Desmophyllum</taxon>
    </lineage>
</organism>
<keyword evidence="3" id="KW-1185">Reference proteome</keyword>
<evidence type="ECO:0000313" key="3">
    <source>
        <dbReference type="Proteomes" id="UP001163046"/>
    </source>
</evidence>
<proteinExistence type="predicted"/>
<dbReference type="EMBL" id="MU827309">
    <property type="protein sequence ID" value="KAJ7360506.1"/>
    <property type="molecule type" value="Genomic_DNA"/>
</dbReference>
<dbReference type="Proteomes" id="UP001163046">
    <property type="component" value="Unassembled WGS sequence"/>
</dbReference>
<name>A0A9X0CKS0_9CNID</name>
<feature type="region of interest" description="Disordered" evidence="1">
    <location>
        <begin position="241"/>
        <end position="260"/>
    </location>
</feature>
<comment type="caution">
    <text evidence="2">The sequence shown here is derived from an EMBL/GenBank/DDBJ whole genome shotgun (WGS) entry which is preliminary data.</text>
</comment>
<evidence type="ECO:0000313" key="2">
    <source>
        <dbReference type="EMBL" id="KAJ7360506.1"/>
    </source>
</evidence>
<sequence length="330" mass="36584">MEAFDRVAEAVFNKELTGQKDIEIPTKSAILTCRKAKGTSIVKHPMAAGNAIVKFPDIDDLFGNKAVDVQLLYIPTNPFTWDKSSELVTTSILDVKIKEAQGSRRVINISNLADEIELQIPFEPLSPESAPDVFFKQSDNESIQYHTFEIEDTNKAIEFYVKPKEKQEQLTILVKYGKKPTISEHDLQVKLPNFSSCSLPIKLPFEDNNCTESPYGIFLPSTYLTEIGTYYIGVKYEGEAGNQSGTHSRERRDCGGGVDPNDRALSTKIPLLPNPIMESLRTTNKAMTSLNTATIPWSSWAWAAIFGIHPLISFQTVDAGLAVGGPCHEP</sequence>